<feature type="binding site" evidence="9">
    <location>
        <begin position="33"/>
        <end position="37"/>
    </location>
    <ligand>
        <name>4-amino-2-methyl-5-(diphosphooxymethyl)pyrimidine</name>
        <dbReference type="ChEBI" id="CHEBI:57841"/>
    </ligand>
</feature>
<dbReference type="SUPFAM" id="SSF51391">
    <property type="entry name" value="Thiamin phosphate synthase"/>
    <property type="match status" value="1"/>
</dbReference>
<comment type="caution">
    <text evidence="11">The sequence shown here is derived from an EMBL/GenBank/DDBJ whole genome shotgun (WGS) entry which is preliminary data.</text>
</comment>
<evidence type="ECO:0000313" key="12">
    <source>
        <dbReference type="Proteomes" id="UP001597118"/>
    </source>
</evidence>
<evidence type="ECO:0000256" key="4">
    <source>
        <dbReference type="ARBA" id="ARBA00022842"/>
    </source>
</evidence>
<feature type="binding site" evidence="9">
    <location>
        <position position="85"/>
    </location>
    <ligand>
        <name>Mg(2+)</name>
        <dbReference type="ChEBI" id="CHEBI:18420"/>
    </ligand>
</feature>
<comment type="catalytic activity">
    <reaction evidence="7 9">
        <text>2-(2-carboxy-4-methylthiazol-5-yl)ethyl phosphate + 4-amino-2-methyl-5-(diphosphooxymethyl)pyrimidine + 2 H(+) = thiamine phosphate + CO2 + diphosphate</text>
        <dbReference type="Rhea" id="RHEA:47848"/>
        <dbReference type="ChEBI" id="CHEBI:15378"/>
        <dbReference type="ChEBI" id="CHEBI:16526"/>
        <dbReference type="ChEBI" id="CHEBI:33019"/>
        <dbReference type="ChEBI" id="CHEBI:37575"/>
        <dbReference type="ChEBI" id="CHEBI:57841"/>
        <dbReference type="ChEBI" id="CHEBI:62890"/>
        <dbReference type="EC" id="2.5.1.3"/>
    </reaction>
</comment>
<keyword evidence="2 9" id="KW-0808">Transferase</keyword>
<name>A0ABW4IIC2_9SPHI</name>
<evidence type="ECO:0000256" key="7">
    <source>
        <dbReference type="ARBA" id="ARBA00047851"/>
    </source>
</evidence>
<evidence type="ECO:0000256" key="2">
    <source>
        <dbReference type="ARBA" id="ARBA00022679"/>
    </source>
</evidence>
<gene>
    <name evidence="9" type="primary">thiE</name>
    <name evidence="11" type="ORF">ACFSAH_17735</name>
</gene>
<protein>
    <recommendedName>
        <fullName evidence="9">Thiamine-phosphate synthase</fullName>
        <shortName evidence="9">TP synthase</shortName>
        <shortName evidence="9">TPS</shortName>
        <ecNumber evidence="9">2.5.1.3</ecNumber>
    </recommendedName>
    <alternativeName>
        <fullName evidence="9">Thiamine-phosphate pyrophosphorylase</fullName>
        <shortName evidence="9">TMP pyrophosphorylase</shortName>
        <shortName evidence="9">TMP-PPase</shortName>
    </alternativeName>
</protein>
<evidence type="ECO:0000256" key="6">
    <source>
        <dbReference type="ARBA" id="ARBA00047334"/>
    </source>
</evidence>
<dbReference type="RefSeq" id="WP_379664085.1">
    <property type="nucleotide sequence ID" value="NZ_JBHUDG010000050.1"/>
</dbReference>
<feature type="domain" description="Thiamine phosphate synthase/TenI" evidence="10">
    <location>
        <begin position="14"/>
        <end position="186"/>
    </location>
</feature>
<evidence type="ECO:0000256" key="9">
    <source>
        <dbReference type="HAMAP-Rule" id="MF_00097"/>
    </source>
</evidence>
<evidence type="ECO:0000259" key="10">
    <source>
        <dbReference type="Pfam" id="PF02581"/>
    </source>
</evidence>
<reference evidence="12" key="1">
    <citation type="journal article" date="2019" name="Int. J. Syst. Evol. Microbiol.">
        <title>The Global Catalogue of Microorganisms (GCM) 10K type strain sequencing project: providing services to taxonomists for standard genome sequencing and annotation.</title>
        <authorList>
            <consortium name="The Broad Institute Genomics Platform"/>
            <consortium name="The Broad Institute Genome Sequencing Center for Infectious Disease"/>
            <person name="Wu L."/>
            <person name="Ma J."/>
        </authorList>
    </citation>
    <scope>NUCLEOTIDE SEQUENCE [LARGE SCALE GENOMIC DNA]</scope>
    <source>
        <strain evidence="12">CCUG 53762</strain>
    </source>
</reference>
<dbReference type="InterPro" id="IPR013785">
    <property type="entry name" value="Aldolase_TIM"/>
</dbReference>
<dbReference type="CDD" id="cd00564">
    <property type="entry name" value="TMP_TenI"/>
    <property type="match status" value="1"/>
</dbReference>
<evidence type="ECO:0000313" key="11">
    <source>
        <dbReference type="EMBL" id="MFD1631719.1"/>
    </source>
</evidence>
<comment type="function">
    <text evidence="9">Condenses 4-methyl-5-(beta-hydroxyethyl)thiazole monophosphate (THZ-P) and 2-methyl-4-amino-5-hydroxymethyl pyrimidine pyrophosphate (HMP-PP) to form thiamine monophosphate (TMP).</text>
</comment>
<evidence type="ECO:0000256" key="5">
    <source>
        <dbReference type="ARBA" id="ARBA00022977"/>
    </source>
</evidence>
<dbReference type="EC" id="2.5.1.3" evidence="9"/>
<comment type="caution">
    <text evidence="9">Lacks conserved residue(s) required for the propagation of feature annotation.</text>
</comment>
<dbReference type="PANTHER" id="PTHR20857:SF15">
    <property type="entry name" value="THIAMINE-PHOSPHATE SYNTHASE"/>
    <property type="match status" value="1"/>
</dbReference>
<feature type="binding site" evidence="9">
    <location>
        <begin position="130"/>
        <end position="132"/>
    </location>
    <ligand>
        <name>2-[(2R,5Z)-2-carboxy-4-methylthiazol-5(2H)-ylidene]ethyl phosphate</name>
        <dbReference type="ChEBI" id="CHEBI:62899"/>
    </ligand>
</feature>
<keyword evidence="12" id="KW-1185">Reference proteome</keyword>
<comment type="cofactor">
    <cofactor evidence="9">
        <name>Mg(2+)</name>
        <dbReference type="ChEBI" id="CHEBI:18420"/>
    </cofactor>
    <text evidence="9">Binds 1 Mg(2+) ion per subunit.</text>
</comment>
<dbReference type="Pfam" id="PF02581">
    <property type="entry name" value="TMP-TENI"/>
    <property type="match status" value="1"/>
</dbReference>
<feature type="binding site" evidence="9">
    <location>
        <position position="166"/>
    </location>
    <ligand>
        <name>2-[(2R,5Z)-2-carboxy-4-methylthiazol-5(2H)-ylidene]ethyl phosphate</name>
        <dbReference type="ChEBI" id="CHEBI:62899"/>
    </ligand>
</feature>
<dbReference type="Proteomes" id="UP001597118">
    <property type="component" value="Unassembled WGS sequence"/>
</dbReference>
<keyword evidence="4 9" id="KW-0460">Magnesium</keyword>
<dbReference type="InterPro" id="IPR036206">
    <property type="entry name" value="ThiamineP_synth_sf"/>
</dbReference>
<dbReference type="Gene3D" id="3.20.20.70">
    <property type="entry name" value="Aldolase class I"/>
    <property type="match status" value="1"/>
</dbReference>
<feature type="binding site" evidence="9">
    <location>
        <position position="104"/>
    </location>
    <ligand>
        <name>4-amino-2-methyl-5-(diphosphooxymethyl)pyrimidine</name>
        <dbReference type="ChEBI" id="CHEBI:57841"/>
    </ligand>
</feature>
<keyword evidence="5 9" id="KW-0784">Thiamine biosynthesis</keyword>
<comment type="similarity">
    <text evidence="9">Belongs to the thiamine-phosphate synthase family.</text>
</comment>
<comment type="catalytic activity">
    <reaction evidence="6 9">
        <text>4-methyl-5-(2-phosphooxyethyl)-thiazole + 4-amino-2-methyl-5-(diphosphooxymethyl)pyrimidine + H(+) = thiamine phosphate + diphosphate</text>
        <dbReference type="Rhea" id="RHEA:22328"/>
        <dbReference type="ChEBI" id="CHEBI:15378"/>
        <dbReference type="ChEBI" id="CHEBI:33019"/>
        <dbReference type="ChEBI" id="CHEBI:37575"/>
        <dbReference type="ChEBI" id="CHEBI:57841"/>
        <dbReference type="ChEBI" id="CHEBI:58296"/>
        <dbReference type="EC" id="2.5.1.3"/>
    </reaction>
</comment>
<keyword evidence="3 9" id="KW-0479">Metal-binding</keyword>
<accession>A0ABW4IIC2</accession>
<dbReference type="HAMAP" id="MF_00097">
    <property type="entry name" value="TMP_synthase"/>
    <property type="match status" value="1"/>
</dbReference>
<comment type="catalytic activity">
    <reaction evidence="8 9">
        <text>2-[(2R,5Z)-2-carboxy-4-methylthiazol-5(2H)-ylidene]ethyl phosphate + 4-amino-2-methyl-5-(diphosphooxymethyl)pyrimidine + 2 H(+) = thiamine phosphate + CO2 + diphosphate</text>
        <dbReference type="Rhea" id="RHEA:47844"/>
        <dbReference type="ChEBI" id="CHEBI:15378"/>
        <dbReference type="ChEBI" id="CHEBI:16526"/>
        <dbReference type="ChEBI" id="CHEBI:33019"/>
        <dbReference type="ChEBI" id="CHEBI:37575"/>
        <dbReference type="ChEBI" id="CHEBI:57841"/>
        <dbReference type="ChEBI" id="CHEBI:62899"/>
        <dbReference type="EC" id="2.5.1.3"/>
    </reaction>
</comment>
<dbReference type="InterPro" id="IPR034291">
    <property type="entry name" value="TMP_synthase"/>
</dbReference>
<dbReference type="EMBL" id="JBHUDG010000050">
    <property type="protein sequence ID" value="MFD1631719.1"/>
    <property type="molecule type" value="Genomic_DNA"/>
</dbReference>
<organism evidence="11 12">
    <name type="scientific">Pseudopedobacter beijingensis</name>
    <dbReference type="NCBI Taxonomy" id="1207056"/>
    <lineage>
        <taxon>Bacteria</taxon>
        <taxon>Pseudomonadati</taxon>
        <taxon>Bacteroidota</taxon>
        <taxon>Sphingobacteriia</taxon>
        <taxon>Sphingobacteriales</taxon>
        <taxon>Sphingobacteriaceae</taxon>
        <taxon>Pseudopedobacter</taxon>
    </lineage>
</organism>
<comment type="pathway">
    <text evidence="1 9">Cofactor biosynthesis; thiamine diphosphate biosynthesis; thiamine phosphate from 4-amino-2-methyl-5-diphosphomethylpyrimidine and 4-methyl-5-(2-phosphoethyl)-thiazole: step 1/1.</text>
</comment>
<evidence type="ECO:0000256" key="8">
    <source>
        <dbReference type="ARBA" id="ARBA00047883"/>
    </source>
</evidence>
<evidence type="ECO:0000256" key="1">
    <source>
        <dbReference type="ARBA" id="ARBA00005165"/>
    </source>
</evidence>
<sequence length="217" mass="23844">MISQIQYISQADRSGSHIRNIKRALDAGCDWIQLRIKEQSLDFVRSEAAFAKVECEKYGARLLINDYIHIAKEMDADGVHLGLTDDKISLAREILGVQKLIGGTANTLEDVILRHTEGVDYVGLGPYAFTATKAKLSPILGLEGYRKILIGLQQAQVKTPIIAIGGLDEAAVKPLLELGIHGFAISGLLNTSESPVSLISEIYHTINDYQKNRVFEV</sequence>
<proteinExistence type="inferred from homology"/>
<feature type="binding site" evidence="9">
    <location>
        <position position="133"/>
    </location>
    <ligand>
        <name>4-amino-2-methyl-5-(diphosphooxymethyl)pyrimidine</name>
        <dbReference type="ChEBI" id="CHEBI:57841"/>
    </ligand>
</feature>
<evidence type="ECO:0000256" key="3">
    <source>
        <dbReference type="ARBA" id="ARBA00022723"/>
    </source>
</evidence>
<dbReference type="InterPro" id="IPR022998">
    <property type="entry name" value="ThiamineP_synth_TenI"/>
</dbReference>
<feature type="binding site" evidence="9">
    <location>
        <position position="66"/>
    </location>
    <ligand>
        <name>Mg(2+)</name>
        <dbReference type="ChEBI" id="CHEBI:18420"/>
    </ligand>
</feature>
<feature type="binding site" evidence="9">
    <location>
        <position position="65"/>
    </location>
    <ligand>
        <name>4-amino-2-methyl-5-(diphosphooxymethyl)pyrimidine</name>
        <dbReference type="ChEBI" id="CHEBI:57841"/>
    </ligand>
</feature>
<dbReference type="PANTHER" id="PTHR20857">
    <property type="entry name" value="THIAMINE-PHOSPHATE PYROPHOSPHORYLASE"/>
    <property type="match status" value="1"/>
</dbReference>